<dbReference type="Gene3D" id="1.20.1280.50">
    <property type="match status" value="1"/>
</dbReference>
<reference evidence="2 3" key="1">
    <citation type="submission" date="2024-02" db="EMBL/GenBank/DDBJ databases">
        <title>High-quality chromosome-scale genome assembly of Pensacola bahiagrass (Paspalum notatum Flugge var. saurae).</title>
        <authorList>
            <person name="Vega J.M."/>
            <person name="Podio M."/>
            <person name="Orjuela J."/>
            <person name="Siena L.A."/>
            <person name="Pessino S.C."/>
            <person name="Combes M.C."/>
            <person name="Mariac C."/>
            <person name="Albertini E."/>
            <person name="Pupilli F."/>
            <person name="Ortiz J.P.A."/>
            <person name="Leblanc O."/>
        </authorList>
    </citation>
    <scope>NUCLEOTIDE SEQUENCE [LARGE SCALE GENOMIC DNA]</scope>
    <source>
        <strain evidence="2">R1</strain>
        <tissue evidence="2">Leaf</tissue>
    </source>
</reference>
<dbReference type="Pfam" id="PF12937">
    <property type="entry name" value="F-box-like"/>
    <property type="match status" value="1"/>
</dbReference>
<accession>A0AAQ3TV05</accession>
<dbReference type="AlphaFoldDB" id="A0AAQ3TV05"/>
<dbReference type="InterPro" id="IPR011043">
    <property type="entry name" value="Gal_Oxase/kelch_b-propeller"/>
</dbReference>
<organism evidence="2 3">
    <name type="scientific">Paspalum notatum var. saurae</name>
    <dbReference type="NCBI Taxonomy" id="547442"/>
    <lineage>
        <taxon>Eukaryota</taxon>
        <taxon>Viridiplantae</taxon>
        <taxon>Streptophyta</taxon>
        <taxon>Embryophyta</taxon>
        <taxon>Tracheophyta</taxon>
        <taxon>Spermatophyta</taxon>
        <taxon>Magnoliopsida</taxon>
        <taxon>Liliopsida</taxon>
        <taxon>Poales</taxon>
        <taxon>Poaceae</taxon>
        <taxon>PACMAD clade</taxon>
        <taxon>Panicoideae</taxon>
        <taxon>Andropogonodae</taxon>
        <taxon>Paspaleae</taxon>
        <taxon>Paspalinae</taxon>
        <taxon>Paspalum</taxon>
    </lineage>
</organism>
<evidence type="ECO:0000313" key="3">
    <source>
        <dbReference type="Proteomes" id="UP001341281"/>
    </source>
</evidence>
<protein>
    <recommendedName>
        <fullName evidence="1">F-box domain-containing protein</fullName>
    </recommendedName>
</protein>
<proteinExistence type="predicted"/>
<evidence type="ECO:0000259" key="1">
    <source>
        <dbReference type="Pfam" id="PF12937"/>
    </source>
</evidence>
<name>A0AAQ3TV05_PASNO</name>
<sequence length="461" mass="52203">MEPPEGGGKRRRHGAAAPAEMGSVDDLLREILVRLPDTASLARAALACKPWRRVASHPCFLRRFHSLHRPPPLLGFIMSEPPPKVFYPTGADTLVVRARAPRNPHLTAAAARADWYLEDFTARNPRTGYEWILRSCDGGLLLLTYGFIEREEVAVYDPIARTAVFLRRPDITGRIRLDSLQYALVARDDGTFRVFGVKVSYDVMGVVFDSRTGEWAALPTLENAVHLPWSWKTFGGLRAGRFAYWQSNMRLSTSYCDEPERALVLDTVTMEWTLIQVPFPRKESYCVADMAEHGGLCLVASKDQTVQLWARDDNGWVIKKSVSLIKQFVSLKNLRREWMKRVRILAVRDGYIYMEFWSLLKPNSYLLVLNWDTMDLSVHPNPATEKYRGPAFPFFMTWAPPLLSPAQMQAFDRQGLQQGEDKVGHGICEDAEGETSIWSFKSGQKLTDPTAATTTIFTNAM</sequence>
<dbReference type="EMBL" id="CP144750">
    <property type="protein sequence ID" value="WVZ78622.1"/>
    <property type="molecule type" value="Genomic_DNA"/>
</dbReference>
<keyword evidence="3" id="KW-1185">Reference proteome</keyword>
<dbReference type="Proteomes" id="UP001341281">
    <property type="component" value="Chromosome 06"/>
</dbReference>
<dbReference type="InterPro" id="IPR001810">
    <property type="entry name" value="F-box_dom"/>
</dbReference>
<dbReference type="PANTHER" id="PTHR33207">
    <property type="entry name" value="F-BOX DOMAIN CONTAINING PROTEIN-RELATED"/>
    <property type="match status" value="1"/>
</dbReference>
<dbReference type="SUPFAM" id="SSF81383">
    <property type="entry name" value="F-box domain"/>
    <property type="match status" value="1"/>
</dbReference>
<dbReference type="InterPro" id="IPR036047">
    <property type="entry name" value="F-box-like_dom_sf"/>
</dbReference>
<evidence type="ECO:0000313" key="2">
    <source>
        <dbReference type="EMBL" id="WVZ78622.1"/>
    </source>
</evidence>
<dbReference type="SUPFAM" id="SSF50965">
    <property type="entry name" value="Galactose oxidase, central domain"/>
    <property type="match status" value="1"/>
</dbReference>
<feature type="domain" description="F-box" evidence="1">
    <location>
        <begin position="25"/>
        <end position="64"/>
    </location>
</feature>
<gene>
    <name evidence="2" type="ORF">U9M48_026304</name>
</gene>